<keyword evidence="4" id="KW-1185">Reference proteome</keyword>
<evidence type="ECO:0000256" key="1">
    <source>
        <dbReference type="SAM" id="MobiDB-lite"/>
    </source>
</evidence>
<feature type="compositionally biased region" description="Basic and acidic residues" evidence="1">
    <location>
        <begin position="222"/>
        <end position="255"/>
    </location>
</feature>
<comment type="caution">
    <text evidence="3">The sequence shown here is derived from an EMBL/GenBank/DDBJ whole genome shotgun (WGS) entry which is preliminary data.</text>
</comment>
<feature type="compositionally biased region" description="Acidic residues" evidence="1">
    <location>
        <begin position="207"/>
        <end position="221"/>
    </location>
</feature>
<feature type="compositionally biased region" description="Basic and acidic residues" evidence="1">
    <location>
        <begin position="96"/>
        <end position="119"/>
    </location>
</feature>
<feature type="compositionally biased region" description="Basic and acidic residues" evidence="1">
    <location>
        <begin position="1"/>
        <end position="24"/>
    </location>
</feature>
<dbReference type="EMBL" id="JAVRRJ010000008">
    <property type="protein sequence ID" value="KAK5082168.1"/>
    <property type="molecule type" value="Genomic_DNA"/>
</dbReference>
<feature type="compositionally biased region" description="Basic and acidic residues" evidence="1">
    <location>
        <begin position="173"/>
        <end position="188"/>
    </location>
</feature>
<dbReference type="InterPro" id="IPR021331">
    <property type="entry name" value="Hva1_TUDOR"/>
</dbReference>
<name>A0AAN7SUV7_9EURO</name>
<evidence type="ECO:0000259" key="2">
    <source>
        <dbReference type="Pfam" id="PF11160"/>
    </source>
</evidence>
<feature type="compositionally biased region" description="Basic and acidic residues" evidence="1">
    <location>
        <begin position="43"/>
        <end position="89"/>
    </location>
</feature>
<sequence length="317" mass="35808">MPPKNKYTDPKLREEVKEELKAGDKGGAPGQWSARKAQMMASEYKKRGGDYTTDKTEQDESQKHLSKWTEEEWQTKEGSGEAKQADGSRKRYLPKKAWEKMTEEEKQETEEKKLEEGKGGKQQFVQNTTKAKKERKAANDEEDKKFEKNREQEKRRSARNKKEEAPKSTGDAGAKRKQAEVQDEVKTGDKRKKTTQASSSRKKQKDDEGEAQPADDAEETNDDSKHEDGSSDKKHKADDEPAPRGSVDRLPEKGQKAFWKSGGSKTVEGTVQDILTKAKKIDGKNVKATESDPRIVLKGNAKDAKLCVHKPDACYYD</sequence>
<evidence type="ECO:0000313" key="3">
    <source>
        <dbReference type="EMBL" id="KAK5082168.1"/>
    </source>
</evidence>
<dbReference type="AlphaFoldDB" id="A0AAN7SUV7"/>
<gene>
    <name evidence="3" type="ORF">LTR05_007311</name>
</gene>
<feature type="region of interest" description="Disordered" evidence="1">
    <location>
        <begin position="1"/>
        <end position="265"/>
    </location>
</feature>
<organism evidence="3 4">
    <name type="scientific">Lithohypha guttulata</name>
    <dbReference type="NCBI Taxonomy" id="1690604"/>
    <lineage>
        <taxon>Eukaryota</taxon>
        <taxon>Fungi</taxon>
        <taxon>Dikarya</taxon>
        <taxon>Ascomycota</taxon>
        <taxon>Pezizomycotina</taxon>
        <taxon>Eurotiomycetes</taxon>
        <taxon>Chaetothyriomycetidae</taxon>
        <taxon>Chaetothyriales</taxon>
        <taxon>Trichomeriaceae</taxon>
        <taxon>Lithohypha</taxon>
    </lineage>
</organism>
<protein>
    <recommendedName>
        <fullName evidence="2">Hypervirulence associated protein TUDOR domain-containing protein</fullName>
    </recommendedName>
</protein>
<reference evidence="3 4" key="1">
    <citation type="submission" date="2023-08" db="EMBL/GenBank/DDBJ databases">
        <title>Black Yeasts Isolated from many extreme environments.</title>
        <authorList>
            <person name="Coleine C."/>
            <person name="Stajich J.E."/>
            <person name="Selbmann L."/>
        </authorList>
    </citation>
    <scope>NUCLEOTIDE SEQUENCE [LARGE SCALE GENOMIC DNA]</scope>
    <source>
        <strain evidence="3 4">CCFEE 5910</strain>
    </source>
</reference>
<evidence type="ECO:0000313" key="4">
    <source>
        <dbReference type="Proteomes" id="UP001309876"/>
    </source>
</evidence>
<accession>A0AAN7SUV7</accession>
<proteinExistence type="predicted"/>
<dbReference type="Pfam" id="PF11160">
    <property type="entry name" value="Hva1_TUDOR"/>
    <property type="match status" value="1"/>
</dbReference>
<dbReference type="Proteomes" id="UP001309876">
    <property type="component" value="Unassembled WGS sequence"/>
</dbReference>
<feature type="compositionally biased region" description="Basic and acidic residues" evidence="1">
    <location>
        <begin position="136"/>
        <end position="166"/>
    </location>
</feature>
<feature type="domain" description="Hypervirulence associated protein TUDOR" evidence="2">
    <location>
        <begin position="254"/>
        <end position="313"/>
    </location>
</feature>